<feature type="transmembrane region" description="Helical" evidence="1">
    <location>
        <begin position="61"/>
        <end position="86"/>
    </location>
</feature>
<dbReference type="AlphaFoldDB" id="A0A7D5XGX6"/>
<gene>
    <name evidence="2" type="ORF">Sv326_0057</name>
</gene>
<name>A0A7D5XGX6_FERL1</name>
<keyword evidence="1" id="KW-0472">Membrane</keyword>
<evidence type="ECO:0000256" key="1">
    <source>
        <dbReference type="SAM" id="Phobius"/>
    </source>
</evidence>
<keyword evidence="1" id="KW-1133">Transmembrane helix</keyword>
<dbReference type="KEGG" id="flt:Sv326_0057"/>
<reference evidence="3" key="1">
    <citation type="submission" date="2020-07" db="EMBL/GenBank/DDBJ databases">
        <title>Metabolic diversity and evolutionary history of the archaeal phylum ###Micrarchaeota### uncovered from a freshwater lake metagenome.</title>
        <authorList>
            <person name="Kadnikov V.V."/>
            <person name="Savvichev A.S."/>
            <person name="Mardanov A.V."/>
            <person name="Beletsky A.V."/>
            <person name="Chupakov A.V."/>
            <person name="Kokryatskaya N.M."/>
            <person name="Pimenov N.V."/>
            <person name="Ravin N.V."/>
        </authorList>
    </citation>
    <scope>NUCLEOTIDE SEQUENCE [LARGE SCALE GENOMIC DNA]</scope>
</reference>
<protein>
    <submittedName>
        <fullName evidence="2">Uncharacterized protein</fullName>
    </submittedName>
</protein>
<evidence type="ECO:0000313" key="2">
    <source>
        <dbReference type="EMBL" id="QLJ52232.1"/>
    </source>
</evidence>
<keyword evidence="1" id="KW-0812">Transmembrane</keyword>
<feature type="transmembrane region" description="Helical" evidence="1">
    <location>
        <begin position="36"/>
        <end position="52"/>
    </location>
</feature>
<feature type="transmembrane region" description="Helical" evidence="1">
    <location>
        <begin position="92"/>
        <end position="110"/>
    </location>
</feature>
<sequence>MKITIGQVFIIAGSLLVSGGLLVPSESQKTFELSEIFALVILWAFSLSALLFHDKIFKRDIVLLTVIPILALGFLWLVLNLSSFLLLAPRRFNTYAILFGWVIFNTGLYLDTKKALKESSKG</sequence>
<accession>A0A7D5XGX6</accession>
<proteinExistence type="predicted"/>
<feature type="transmembrane region" description="Helical" evidence="1">
    <location>
        <begin position="7"/>
        <end position="24"/>
    </location>
</feature>
<evidence type="ECO:0000313" key="3">
    <source>
        <dbReference type="Proteomes" id="UP000510821"/>
    </source>
</evidence>
<dbReference type="Proteomes" id="UP000510821">
    <property type="component" value="Chromosome"/>
</dbReference>
<organism evidence="2 3">
    <name type="scientific">Fermentimicrarchaeum limneticum</name>
    <dbReference type="NCBI Taxonomy" id="2795018"/>
    <lineage>
        <taxon>Archaea</taxon>
        <taxon>Candidatus Micrarchaeota</taxon>
        <taxon>Candidatus Fermentimicrarchaeales</taxon>
        <taxon>Candidatus Fermentimicrarchaeaceae</taxon>
        <taxon>Candidatus Fermentimicrarchaeum</taxon>
    </lineage>
</organism>
<dbReference type="EMBL" id="CP058998">
    <property type="protein sequence ID" value="QLJ52232.1"/>
    <property type="molecule type" value="Genomic_DNA"/>
</dbReference>